<dbReference type="Proteomes" id="UP001230328">
    <property type="component" value="Unassembled WGS sequence"/>
</dbReference>
<dbReference type="InterPro" id="IPR043472">
    <property type="entry name" value="Macro_dom-like"/>
</dbReference>
<reference evidence="2 3" key="1">
    <citation type="submission" date="2023-07" db="EMBL/GenBank/DDBJ databases">
        <title>Comparative genomics of wheat-associated soil bacteria to identify genetic determinants of phenazine resistance.</title>
        <authorList>
            <person name="Mouncey N."/>
        </authorList>
    </citation>
    <scope>NUCLEOTIDE SEQUENCE [LARGE SCALE GENOMIC DNA]</scope>
    <source>
        <strain evidence="2 3">V2I4</strain>
    </source>
</reference>
<evidence type="ECO:0000313" key="3">
    <source>
        <dbReference type="Proteomes" id="UP001230328"/>
    </source>
</evidence>
<dbReference type="RefSeq" id="WP_307520837.1">
    <property type="nucleotide sequence ID" value="NZ_JAUSZI010000002.1"/>
</dbReference>
<protein>
    <submittedName>
        <fullName evidence="2">O-acetyl-ADP-ribose deacetylase (Regulator of RNase III)</fullName>
    </submittedName>
</protein>
<dbReference type="PROSITE" id="PS51154">
    <property type="entry name" value="MACRO"/>
    <property type="match status" value="1"/>
</dbReference>
<organism evidence="2 3">
    <name type="scientific">Streptomyces umbrinus</name>
    <dbReference type="NCBI Taxonomy" id="67370"/>
    <lineage>
        <taxon>Bacteria</taxon>
        <taxon>Bacillati</taxon>
        <taxon>Actinomycetota</taxon>
        <taxon>Actinomycetes</taxon>
        <taxon>Kitasatosporales</taxon>
        <taxon>Streptomycetaceae</taxon>
        <taxon>Streptomyces</taxon>
        <taxon>Streptomyces phaeochromogenes group</taxon>
    </lineage>
</organism>
<keyword evidence="3" id="KW-1185">Reference proteome</keyword>
<feature type="domain" description="Macro" evidence="1">
    <location>
        <begin position="186"/>
        <end position="397"/>
    </location>
</feature>
<dbReference type="EMBL" id="JAUSZI010000002">
    <property type="protein sequence ID" value="MDQ1025490.1"/>
    <property type="molecule type" value="Genomic_DNA"/>
</dbReference>
<comment type="caution">
    <text evidence="2">The sequence shown here is derived from an EMBL/GenBank/DDBJ whole genome shotgun (WGS) entry which is preliminary data.</text>
</comment>
<dbReference type="Gene3D" id="3.40.220.10">
    <property type="entry name" value="Leucine Aminopeptidase, subunit E, domain 1"/>
    <property type="match status" value="1"/>
</dbReference>
<evidence type="ECO:0000259" key="1">
    <source>
        <dbReference type="PROSITE" id="PS51154"/>
    </source>
</evidence>
<name>A0ABU0SPK6_9ACTN</name>
<dbReference type="InterPro" id="IPR002589">
    <property type="entry name" value="Macro_dom"/>
</dbReference>
<gene>
    <name evidence="2" type="ORF">QF035_003072</name>
</gene>
<evidence type="ECO:0000313" key="2">
    <source>
        <dbReference type="EMBL" id="MDQ1025490.1"/>
    </source>
</evidence>
<accession>A0ABU0SPK6</accession>
<sequence>MRLVHGPAEPSELPPHHQLVVELRALRKVGLSRVRQISHPGLAAAASAAGLPTGPEEPAAGIERLLRSAVHWLDGAVPPPGGHLIPDAPAAGPVGELARAAAHSFGLVGAASQIAGERRKAAAAVFGVTTESFRHRQERQVIDRLADAVLGLAGAGAPPEGNPLPQATPSDVPHAVARMTGPPVHYDTAPGAVPAHPDIQVHLSPIELLRDVDVLVSSENTYLEMSKIFRNTVSGALRRAAAARDETNAVIDDPLARELRDWMARHGRSGLQVPPGTVVPTGPGALARRGVRRVLHAAVAVPRRTSNGYEACESTVVEAVSAAFRVAVGERDAHEPPLSSLCFPVLGAGRGGLQPERAARWLRWAVEEELRADPRWTVHLVTRTPALIPVLRGTERG</sequence>
<proteinExistence type="predicted"/>
<dbReference type="SUPFAM" id="SSF52949">
    <property type="entry name" value="Macro domain-like"/>
    <property type="match status" value="1"/>
</dbReference>